<evidence type="ECO:0000259" key="2">
    <source>
        <dbReference type="PROSITE" id="PS51671"/>
    </source>
</evidence>
<dbReference type="CDD" id="cd01668">
    <property type="entry name" value="TGS_RSH"/>
    <property type="match status" value="1"/>
</dbReference>
<dbReference type="EMBL" id="LRRD01000004">
    <property type="protein sequence ID" value="KXW59191.1"/>
    <property type="molecule type" value="Genomic_DNA"/>
</dbReference>
<dbReference type="Gene3D" id="3.30.460.10">
    <property type="entry name" value="Beta Polymerase, domain 2"/>
    <property type="match status" value="1"/>
</dbReference>
<dbReference type="FunFam" id="1.10.3210.10:FF:000001">
    <property type="entry name" value="GTP pyrophosphokinase RelA"/>
    <property type="match status" value="1"/>
</dbReference>
<evidence type="ECO:0000313" key="5">
    <source>
        <dbReference type="EMBL" id="KXW59191.1"/>
    </source>
</evidence>
<dbReference type="Gene3D" id="1.10.3210.10">
    <property type="entry name" value="Hypothetical protein af1432"/>
    <property type="match status" value="1"/>
</dbReference>
<dbReference type="InterPro" id="IPR043519">
    <property type="entry name" value="NT_sf"/>
</dbReference>
<dbReference type="Pfam" id="PF04607">
    <property type="entry name" value="RelA_SpoT"/>
    <property type="match status" value="1"/>
</dbReference>
<dbReference type="InterPro" id="IPR004095">
    <property type="entry name" value="TGS"/>
</dbReference>
<evidence type="ECO:0000259" key="4">
    <source>
        <dbReference type="PROSITE" id="PS51880"/>
    </source>
</evidence>
<dbReference type="SMART" id="SM00471">
    <property type="entry name" value="HDc"/>
    <property type="match status" value="1"/>
</dbReference>
<dbReference type="Pfam" id="PF13291">
    <property type="entry name" value="ACT_4"/>
    <property type="match status" value="1"/>
</dbReference>
<dbReference type="CDD" id="cd00077">
    <property type="entry name" value="HDc"/>
    <property type="match status" value="1"/>
</dbReference>
<dbReference type="NCBIfam" id="TIGR00691">
    <property type="entry name" value="spoT_relA"/>
    <property type="match status" value="1"/>
</dbReference>
<dbReference type="Pfam" id="PF13328">
    <property type="entry name" value="HD_4"/>
    <property type="match status" value="1"/>
</dbReference>
<dbReference type="PROSITE" id="PS51831">
    <property type="entry name" value="HD"/>
    <property type="match status" value="1"/>
</dbReference>
<dbReference type="GO" id="GO:0008728">
    <property type="term" value="F:GTP diphosphokinase activity"/>
    <property type="evidence" value="ECO:0007669"/>
    <property type="project" value="TreeGrafter"/>
</dbReference>
<dbReference type="Gene3D" id="3.30.70.260">
    <property type="match status" value="1"/>
</dbReference>
<dbReference type="FunFam" id="3.30.460.10:FF:000001">
    <property type="entry name" value="GTP pyrophosphokinase RelA"/>
    <property type="match status" value="1"/>
</dbReference>
<dbReference type="InterPro" id="IPR004811">
    <property type="entry name" value="RelA/Spo_fam"/>
</dbReference>
<dbReference type="SUPFAM" id="SSF55021">
    <property type="entry name" value="ACT-like"/>
    <property type="match status" value="1"/>
</dbReference>
<dbReference type="PATRIC" id="fig|1789004.3.peg.250"/>
<dbReference type="GO" id="GO:0015949">
    <property type="term" value="P:nucleobase-containing small molecule interconversion"/>
    <property type="evidence" value="ECO:0007669"/>
    <property type="project" value="UniProtKB-ARBA"/>
</dbReference>
<comment type="similarity">
    <text evidence="1">Belongs to the relA/spoT family.</text>
</comment>
<evidence type="ECO:0000256" key="1">
    <source>
        <dbReference type="RuleBase" id="RU003847"/>
    </source>
</evidence>
<dbReference type="Proteomes" id="UP000075653">
    <property type="component" value="Unassembled WGS sequence"/>
</dbReference>
<feature type="domain" description="ACT" evidence="2">
    <location>
        <begin position="637"/>
        <end position="709"/>
    </location>
</feature>
<dbReference type="CDD" id="cd04876">
    <property type="entry name" value="ACT_RelA-SpoT"/>
    <property type="match status" value="1"/>
</dbReference>
<gene>
    <name evidence="5" type="primary">spoT</name>
    <name evidence="5" type="ORF">FEMY_02490</name>
</gene>
<dbReference type="PROSITE" id="PS51880">
    <property type="entry name" value="TGS"/>
    <property type="match status" value="1"/>
</dbReference>
<dbReference type="InterPro" id="IPR006674">
    <property type="entry name" value="HD_domain"/>
</dbReference>
<dbReference type="InterPro" id="IPR045600">
    <property type="entry name" value="RelA/SpoT_AH_RIS"/>
</dbReference>
<dbReference type="AlphaFoldDB" id="A0A149W142"/>
<dbReference type="InterPro" id="IPR012675">
    <property type="entry name" value="Beta-grasp_dom_sf"/>
</dbReference>
<dbReference type="Gene3D" id="3.10.20.30">
    <property type="match status" value="1"/>
</dbReference>
<dbReference type="FunFam" id="3.10.20.30:FF:000002">
    <property type="entry name" value="GTP pyrophosphokinase (RelA/SpoT)"/>
    <property type="match status" value="1"/>
</dbReference>
<dbReference type="CDD" id="cd05399">
    <property type="entry name" value="NT_Rel-Spo_like"/>
    <property type="match status" value="1"/>
</dbReference>
<dbReference type="GO" id="GO:0008893">
    <property type="term" value="F:guanosine-3',5'-bis(diphosphate) 3'-diphosphatase activity"/>
    <property type="evidence" value="ECO:0007669"/>
    <property type="project" value="TreeGrafter"/>
</dbReference>
<dbReference type="InterPro" id="IPR045865">
    <property type="entry name" value="ACT-like_dom_sf"/>
</dbReference>
<feature type="domain" description="HD" evidence="3">
    <location>
        <begin position="53"/>
        <end position="152"/>
    </location>
</feature>
<dbReference type="PANTHER" id="PTHR21262:SF36">
    <property type="entry name" value="BIFUNCTIONAL (P)PPGPP SYNTHASE_HYDROLASE SPOT"/>
    <property type="match status" value="1"/>
</dbReference>
<evidence type="ECO:0000259" key="3">
    <source>
        <dbReference type="PROSITE" id="PS51831"/>
    </source>
</evidence>
<dbReference type="SUPFAM" id="SSF81271">
    <property type="entry name" value="TGS-like"/>
    <property type="match status" value="1"/>
</dbReference>
<reference evidence="5 6" key="1">
    <citation type="submission" date="2016-01" db="EMBL/GenBank/DDBJ databases">
        <title>Genome sequence of the acidophilic iron oxidising Ferrovum strain Z-31.</title>
        <authorList>
            <person name="Poehlein A."/>
            <person name="Ullrich S.R."/>
            <person name="Schloemann M."/>
            <person name="Muehling M."/>
            <person name="Daniel R."/>
        </authorList>
    </citation>
    <scope>NUCLEOTIDE SEQUENCE [LARGE SCALE GENOMIC DNA]</scope>
    <source>
        <strain evidence="5 6">Z-31</strain>
    </source>
</reference>
<evidence type="ECO:0000313" key="6">
    <source>
        <dbReference type="Proteomes" id="UP000075653"/>
    </source>
</evidence>
<dbReference type="InterPro" id="IPR003607">
    <property type="entry name" value="HD/PDEase_dom"/>
</dbReference>
<protein>
    <submittedName>
        <fullName evidence="5">Bifunctional (P)ppGpp synthase/hydrolase SpoT</fullName>
    </submittedName>
</protein>
<keyword evidence="5" id="KW-0378">Hydrolase</keyword>
<feature type="domain" description="TGS" evidence="4">
    <location>
        <begin position="394"/>
        <end position="455"/>
    </location>
</feature>
<dbReference type="PANTHER" id="PTHR21262">
    <property type="entry name" value="GUANOSINE-3',5'-BIS DIPHOSPHATE 3'-PYROPHOSPHOHYDROLASE"/>
    <property type="match status" value="1"/>
</dbReference>
<organism evidence="5 6">
    <name type="scientific">Ferrovum myxofaciens</name>
    <dbReference type="NCBI Taxonomy" id="416213"/>
    <lineage>
        <taxon>Bacteria</taxon>
        <taxon>Pseudomonadati</taxon>
        <taxon>Pseudomonadota</taxon>
        <taxon>Betaproteobacteria</taxon>
        <taxon>Ferrovales</taxon>
        <taxon>Ferrovaceae</taxon>
        <taxon>Ferrovum</taxon>
    </lineage>
</organism>
<dbReference type="InterPro" id="IPR012676">
    <property type="entry name" value="TGS-like"/>
</dbReference>
<dbReference type="InterPro" id="IPR033655">
    <property type="entry name" value="TGS_RelA/SpoT"/>
</dbReference>
<accession>A0A149W142</accession>
<name>A0A149W142_9PROT</name>
<dbReference type="InterPro" id="IPR007685">
    <property type="entry name" value="RelA_SpoT"/>
</dbReference>
<dbReference type="InterPro" id="IPR002912">
    <property type="entry name" value="ACT_dom"/>
</dbReference>
<dbReference type="SMART" id="SM00954">
    <property type="entry name" value="RelA_SpoT"/>
    <property type="match status" value="1"/>
</dbReference>
<dbReference type="RefSeq" id="WP_227509431.1">
    <property type="nucleotide sequence ID" value="NZ_LRRD01000004.1"/>
</dbReference>
<dbReference type="STRING" id="1789004.FEMY_02490"/>
<keyword evidence="6" id="KW-1185">Reference proteome</keyword>
<dbReference type="PROSITE" id="PS51671">
    <property type="entry name" value="ACT"/>
    <property type="match status" value="1"/>
</dbReference>
<dbReference type="GO" id="GO:0005886">
    <property type="term" value="C:plasma membrane"/>
    <property type="evidence" value="ECO:0007669"/>
    <property type="project" value="TreeGrafter"/>
</dbReference>
<dbReference type="SUPFAM" id="SSF81301">
    <property type="entry name" value="Nucleotidyltransferase"/>
    <property type="match status" value="1"/>
</dbReference>
<comment type="caution">
    <text evidence="5">The sequence shown here is derived from an EMBL/GenBank/DDBJ whole genome shotgun (WGS) entry which is preliminary data.</text>
</comment>
<dbReference type="GO" id="GO:0015969">
    <property type="term" value="P:guanosine tetraphosphate metabolic process"/>
    <property type="evidence" value="ECO:0007669"/>
    <property type="project" value="InterPro"/>
</dbReference>
<dbReference type="Pfam" id="PF19296">
    <property type="entry name" value="RelA_AH_RIS"/>
    <property type="match status" value="1"/>
</dbReference>
<dbReference type="SUPFAM" id="SSF109604">
    <property type="entry name" value="HD-domain/PDEase-like"/>
    <property type="match status" value="1"/>
</dbReference>
<dbReference type="GO" id="GO:0042594">
    <property type="term" value="P:response to starvation"/>
    <property type="evidence" value="ECO:0007669"/>
    <property type="project" value="TreeGrafter"/>
</dbReference>
<sequence>MSESTPSEILTSEPLLRVATTYLRPSDLELLEQAFHLAACAHKGQFRKSGEPYLIHPLSVAVILAEWHLDPQALCAALLHDTVEDTGTTAQEIMEQFGHSVSELVEGVSKLDRLEFQTEQQAQAENFRKMLLAMARDVRVILIKLADRLHNMRTLGAMKSDKQRRIARETLDIYGPIANRLGLHKLYQELEDLGFRYLYPNRYTVLSKALKAARGNRREVVGKILTALEQRLASFGLDVSIKGREKHLSSIYQKMQEKSLSFSQVQDIYGFRVIVPDLSSCYLALGALHTLYKPIPGKFKDYIAIPKSNGYQSLHTTLFGPFGTPVEIQIRTRDMHKIAESGVASHWLYKSSNTPLSDVQKKTHQWLQSLLEYQSESGDAAEFLEHIKVDLFPDAVYVFTPKGTIKSLIRGATAVDFAYDVHTDIGHHCVAAKINDQLAPLRTILNNGDRVEIITEAEATPNPAWLNYVVTAKARAKIRHYLRTLRHEEAEVLGERLLHQALRALNADPGTLTTDQWEQLLKGDRCKTREEVLAEIGLGKRLNIVVARSFLPKNGDTFPTPEMRTSITIRGSEGMAVQFAPCCRPIPGDPIIGLIKKGQGLLIHTQDCQNIRQSRTDPDKWVDVAWENNSGQLFEVAIKVLVLNRRGVLATVASAIAEAHSNIDSVTIAKADGTYSEINFTVQVQDRAHLAILMQNLRENPDVVRLTRV</sequence>
<proteinExistence type="inferred from homology"/>
<comment type="function">
    <text evidence="1">In eubacteria ppGpp (guanosine 3'-diphosphate 5'-diphosphate) is a mediator of the stringent response that coordinates a variety of cellular activities in response to changes in nutritional abundance.</text>
</comment>
<dbReference type="Pfam" id="PF02824">
    <property type="entry name" value="TGS"/>
    <property type="match status" value="1"/>
</dbReference>